<dbReference type="GO" id="GO:0004644">
    <property type="term" value="F:phosphoribosylglycinamide formyltransferase activity"/>
    <property type="evidence" value="ECO:0007669"/>
    <property type="project" value="UniProtKB-UniRule"/>
</dbReference>
<dbReference type="RefSeq" id="WP_281793396.1">
    <property type="nucleotide sequence ID" value="NZ_BSDR01000001.1"/>
</dbReference>
<keyword evidence="2 4" id="KW-0808">Transferase</keyword>
<protein>
    <recommendedName>
        <fullName evidence="4">Phosphoribosylglycinamide formyltransferase</fullName>
        <ecNumber evidence="4">2.1.2.2</ecNumber>
    </recommendedName>
    <alternativeName>
        <fullName evidence="4">5'-phosphoribosylglycinamide transformylase</fullName>
    </alternativeName>
    <alternativeName>
        <fullName evidence="4">GAR transformylase</fullName>
        <shortName evidence="4">GART</shortName>
    </alternativeName>
</protein>
<evidence type="ECO:0000256" key="3">
    <source>
        <dbReference type="ARBA" id="ARBA00022755"/>
    </source>
</evidence>
<evidence type="ECO:0000259" key="5">
    <source>
        <dbReference type="Pfam" id="PF00551"/>
    </source>
</evidence>
<keyword evidence="7" id="KW-1185">Reference proteome</keyword>
<dbReference type="CDD" id="cd08645">
    <property type="entry name" value="FMT_core_GART"/>
    <property type="match status" value="1"/>
</dbReference>
<dbReference type="InterPro" id="IPR004607">
    <property type="entry name" value="GART"/>
</dbReference>
<sequence length="273" mass="30990">MNTTRRKLRLAVLVSGGGTNLQALLDRAAEGELAAEVVVVTSDRADAYGLVRAERGGIPHHVVDYKAHLQRARELDLLEEILPVDLEELDRRQRILKTKDPLKRLRHLAGLVFAEKEMMELLDGYHPDYICLAGFMRLLSPYFISHYNQRDSWRILNVHPALLPAFPGQHGYEDTFAYGAKWGGVTVHFADEGEDTGPIIAQGVYPIWPADDLEKIRKRGLQLEYEVYSQCINWLAAGQVKMQQDADGRMKTLICDPSYADILSKWIRKSFAF</sequence>
<dbReference type="PANTHER" id="PTHR43369:SF2">
    <property type="entry name" value="PHOSPHORIBOSYLGLYCINAMIDE FORMYLTRANSFERASE"/>
    <property type="match status" value="1"/>
</dbReference>
<feature type="site" description="Raises pKa of active site His" evidence="4">
    <location>
        <position position="195"/>
    </location>
</feature>
<evidence type="ECO:0000256" key="4">
    <source>
        <dbReference type="HAMAP-Rule" id="MF_01930"/>
    </source>
</evidence>
<organism evidence="6 7">
    <name type="scientific">Desulforhabdus amnigena</name>
    <dbReference type="NCBI Taxonomy" id="40218"/>
    <lineage>
        <taxon>Bacteria</taxon>
        <taxon>Pseudomonadati</taxon>
        <taxon>Thermodesulfobacteriota</taxon>
        <taxon>Syntrophobacteria</taxon>
        <taxon>Syntrophobacterales</taxon>
        <taxon>Syntrophobacteraceae</taxon>
        <taxon>Desulforhabdus</taxon>
    </lineage>
</organism>
<feature type="binding site" evidence="4">
    <location>
        <begin position="136"/>
        <end position="139"/>
    </location>
    <ligand>
        <name>(6R)-10-formyltetrahydrofolate</name>
        <dbReference type="ChEBI" id="CHEBI:195366"/>
    </ligand>
</feature>
<dbReference type="HAMAP" id="MF_01930">
    <property type="entry name" value="PurN"/>
    <property type="match status" value="1"/>
</dbReference>
<evidence type="ECO:0000256" key="1">
    <source>
        <dbReference type="ARBA" id="ARBA00005054"/>
    </source>
</evidence>
<comment type="catalytic activity">
    <reaction evidence="4">
        <text>N(1)-(5-phospho-beta-D-ribosyl)glycinamide + (6R)-10-formyltetrahydrofolate = N(2)-formyl-N(1)-(5-phospho-beta-D-ribosyl)glycinamide + (6S)-5,6,7,8-tetrahydrofolate + H(+)</text>
        <dbReference type="Rhea" id="RHEA:15053"/>
        <dbReference type="ChEBI" id="CHEBI:15378"/>
        <dbReference type="ChEBI" id="CHEBI:57453"/>
        <dbReference type="ChEBI" id="CHEBI:143788"/>
        <dbReference type="ChEBI" id="CHEBI:147286"/>
        <dbReference type="ChEBI" id="CHEBI:195366"/>
        <dbReference type="EC" id="2.1.2.2"/>
    </reaction>
</comment>
<dbReference type="AlphaFoldDB" id="A0A9W6D4T0"/>
<feature type="binding site" evidence="4">
    <location>
        <position position="73"/>
    </location>
    <ligand>
        <name>(6R)-10-formyltetrahydrofolate</name>
        <dbReference type="ChEBI" id="CHEBI:195366"/>
    </ligand>
</feature>
<dbReference type="Pfam" id="PF00551">
    <property type="entry name" value="Formyl_trans_N"/>
    <property type="match status" value="1"/>
</dbReference>
<proteinExistence type="inferred from homology"/>
<feature type="binding site" evidence="4">
    <location>
        <begin position="18"/>
        <end position="20"/>
    </location>
    <ligand>
        <name>N(1)-(5-phospho-beta-D-ribosyl)glycinamide</name>
        <dbReference type="ChEBI" id="CHEBI:143788"/>
    </ligand>
</feature>
<dbReference type="GO" id="GO:0005737">
    <property type="term" value="C:cytoplasm"/>
    <property type="evidence" value="ECO:0007669"/>
    <property type="project" value="TreeGrafter"/>
</dbReference>
<reference evidence="6" key="1">
    <citation type="submission" date="2022-12" db="EMBL/GenBank/DDBJ databases">
        <title>Reference genome sequencing for broad-spectrum identification of bacterial and archaeal isolates by mass spectrometry.</title>
        <authorList>
            <person name="Sekiguchi Y."/>
            <person name="Tourlousse D.M."/>
        </authorList>
    </citation>
    <scope>NUCLEOTIDE SEQUENCE</scope>
    <source>
        <strain evidence="6">ASRB1</strain>
    </source>
</reference>
<dbReference type="Proteomes" id="UP001144372">
    <property type="component" value="Unassembled WGS sequence"/>
</dbReference>
<evidence type="ECO:0000313" key="6">
    <source>
        <dbReference type="EMBL" id="GLI34135.1"/>
    </source>
</evidence>
<feature type="binding site" evidence="4">
    <location>
        <position position="157"/>
    </location>
    <ligand>
        <name>(6R)-10-formyltetrahydrofolate</name>
        <dbReference type="ChEBI" id="CHEBI:195366"/>
    </ligand>
</feature>
<comment type="function">
    <text evidence="4">Catalyzes the transfer of a formyl group from 10-formyltetrahydrofolate to 5-phospho-ribosyl-glycinamide (GAR), producing 5-phospho-ribosyl-N-formylglycinamide (FGAR) and tetrahydrofolate.</text>
</comment>
<dbReference type="PIRSF" id="PIRSF036480">
    <property type="entry name" value="FormyFH4_hydr"/>
    <property type="match status" value="1"/>
</dbReference>
<dbReference type="EMBL" id="BSDR01000001">
    <property type="protein sequence ID" value="GLI34135.1"/>
    <property type="molecule type" value="Genomic_DNA"/>
</dbReference>
<dbReference type="InterPro" id="IPR036477">
    <property type="entry name" value="Formyl_transf_N_sf"/>
</dbReference>
<comment type="pathway">
    <text evidence="1 4">Purine metabolism; IMP biosynthesis via de novo pathway; N(2)-formyl-N(1)-(5-phospho-D-ribosyl)glycinamide from N(1)-(5-phospho-D-ribosyl)glycinamide (10-formyl THF route): step 1/1.</text>
</comment>
<dbReference type="SUPFAM" id="SSF53328">
    <property type="entry name" value="Formyltransferase"/>
    <property type="match status" value="1"/>
</dbReference>
<feature type="active site" description="Proton donor" evidence="4">
    <location>
        <position position="159"/>
    </location>
</feature>
<comment type="caution">
    <text evidence="6">The sequence shown here is derived from an EMBL/GenBank/DDBJ whole genome shotgun (WGS) entry which is preliminary data.</text>
</comment>
<evidence type="ECO:0000256" key="2">
    <source>
        <dbReference type="ARBA" id="ARBA00022679"/>
    </source>
</evidence>
<keyword evidence="3 4" id="KW-0658">Purine biosynthesis</keyword>
<name>A0A9W6D4T0_9BACT</name>
<dbReference type="InterPro" id="IPR002376">
    <property type="entry name" value="Formyl_transf_N"/>
</dbReference>
<dbReference type="EC" id="2.1.2.2" evidence="4"/>
<accession>A0A9W6D4T0</accession>
<dbReference type="Gene3D" id="3.40.50.170">
    <property type="entry name" value="Formyl transferase, N-terminal domain"/>
    <property type="match status" value="1"/>
</dbReference>
<dbReference type="PANTHER" id="PTHR43369">
    <property type="entry name" value="PHOSPHORIBOSYLGLYCINAMIDE FORMYLTRANSFERASE"/>
    <property type="match status" value="1"/>
</dbReference>
<feature type="domain" description="Formyl transferase N-terminal" evidence="5">
    <location>
        <begin position="9"/>
        <end position="231"/>
    </location>
</feature>
<dbReference type="GO" id="GO:0006189">
    <property type="term" value="P:'de novo' IMP biosynthetic process"/>
    <property type="evidence" value="ECO:0007669"/>
    <property type="project" value="UniProtKB-UniRule"/>
</dbReference>
<evidence type="ECO:0000313" key="7">
    <source>
        <dbReference type="Proteomes" id="UP001144372"/>
    </source>
</evidence>
<gene>
    <name evidence="4 6" type="primary">purN</name>
    <name evidence="6" type="ORF">DAMNIGENAA_15680</name>
</gene>
<dbReference type="NCBIfam" id="TIGR00639">
    <property type="entry name" value="PurN"/>
    <property type="match status" value="1"/>
</dbReference>
<comment type="similarity">
    <text evidence="4">Belongs to the GART family.</text>
</comment>